<evidence type="ECO:0000256" key="1">
    <source>
        <dbReference type="ARBA" id="ARBA00022679"/>
    </source>
</evidence>
<reference evidence="4" key="2">
    <citation type="journal article" date="2014" name="ISME J.">
        <title>Microbial stratification in low pH oxic and suboxic macroscopic growths along an acid mine drainage.</title>
        <authorList>
            <person name="Mendez-Garcia C."/>
            <person name="Mesa V."/>
            <person name="Sprenger R.R."/>
            <person name="Richter M."/>
            <person name="Diez M.S."/>
            <person name="Solano J."/>
            <person name="Bargiela R."/>
            <person name="Golyshina O.V."/>
            <person name="Manteca A."/>
            <person name="Ramos J.L."/>
            <person name="Gallego J.R."/>
            <person name="Llorente I."/>
            <person name="Martins Dos Santos V.A."/>
            <person name="Jensen O.N."/>
            <person name="Pelaez A.I."/>
            <person name="Sanchez J."/>
            <person name="Ferrer M."/>
        </authorList>
    </citation>
    <scope>NUCLEOTIDE SEQUENCE</scope>
</reference>
<accession>T0YZT4</accession>
<feature type="non-terminal residue" evidence="4">
    <location>
        <position position="1"/>
    </location>
</feature>
<dbReference type="InterPro" id="IPR012893">
    <property type="entry name" value="HipA-like_C"/>
</dbReference>
<dbReference type="GO" id="GO:0004674">
    <property type="term" value="F:protein serine/threonine kinase activity"/>
    <property type="evidence" value="ECO:0007669"/>
    <property type="project" value="TreeGrafter"/>
</dbReference>
<keyword evidence="2" id="KW-0418">Kinase</keyword>
<sequence length="197" mass="21825">ARPKALVSDGKTRWIAKFGNEGRDDHLDVPGLEHVCMSLAGSAGLRVANTRIERFATGNVLLVERFDLSGQGGRIHAISLHTLCKESPGLFVLSYKEVAERVRKHSSRPSDDLSMFFRQMTFNALVGNVDDHLKNFIMIRDEGGYRLSPAFDITPDITGKTDHSLSFLYANTTSGRELVEIGKHWGIDEPGDIVTEV</sequence>
<feature type="non-terminal residue" evidence="4">
    <location>
        <position position="197"/>
    </location>
</feature>
<evidence type="ECO:0000313" key="4">
    <source>
        <dbReference type="EMBL" id="EQD38528.1"/>
    </source>
</evidence>
<feature type="domain" description="HipA-like C-terminal" evidence="3">
    <location>
        <begin position="1"/>
        <end position="187"/>
    </location>
</feature>
<dbReference type="GO" id="GO:0005829">
    <property type="term" value="C:cytosol"/>
    <property type="evidence" value="ECO:0007669"/>
    <property type="project" value="TreeGrafter"/>
</dbReference>
<dbReference type="AlphaFoldDB" id="T0YZT4"/>
<comment type="caution">
    <text evidence="4">The sequence shown here is derived from an EMBL/GenBank/DDBJ whole genome shotgun (WGS) entry which is preliminary data.</text>
</comment>
<gene>
    <name evidence="4" type="ORF">B1A_17206</name>
</gene>
<dbReference type="Gene3D" id="1.10.1070.20">
    <property type="match status" value="1"/>
</dbReference>
<reference evidence="4" key="1">
    <citation type="submission" date="2013-08" db="EMBL/GenBank/DDBJ databases">
        <authorList>
            <person name="Mendez C."/>
            <person name="Richter M."/>
            <person name="Ferrer M."/>
            <person name="Sanchez J."/>
        </authorList>
    </citation>
    <scope>NUCLEOTIDE SEQUENCE</scope>
</reference>
<evidence type="ECO:0000256" key="2">
    <source>
        <dbReference type="ARBA" id="ARBA00022777"/>
    </source>
</evidence>
<dbReference type="EMBL" id="AUZX01012647">
    <property type="protein sequence ID" value="EQD38528.1"/>
    <property type="molecule type" value="Genomic_DNA"/>
</dbReference>
<keyword evidence="1" id="KW-0808">Transferase</keyword>
<organism evidence="4">
    <name type="scientific">mine drainage metagenome</name>
    <dbReference type="NCBI Taxonomy" id="410659"/>
    <lineage>
        <taxon>unclassified sequences</taxon>
        <taxon>metagenomes</taxon>
        <taxon>ecological metagenomes</taxon>
    </lineage>
</organism>
<dbReference type="PANTHER" id="PTHR37419">
    <property type="entry name" value="SERINE/THREONINE-PROTEIN KINASE TOXIN HIPA"/>
    <property type="match status" value="1"/>
</dbReference>
<proteinExistence type="predicted"/>
<protein>
    <submittedName>
        <fullName evidence="4">HipA domain-containing protein</fullName>
    </submittedName>
</protein>
<name>T0YZT4_9ZZZZ</name>
<evidence type="ECO:0000259" key="3">
    <source>
        <dbReference type="Pfam" id="PF07804"/>
    </source>
</evidence>
<dbReference type="InterPro" id="IPR052028">
    <property type="entry name" value="HipA_Ser/Thr_kinase"/>
</dbReference>
<dbReference type="Pfam" id="PF07804">
    <property type="entry name" value="HipA_C"/>
    <property type="match status" value="1"/>
</dbReference>